<accession>A0A2I0W829</accession>
<gene>
    <name evidence="4" type="primary">HST</name>
    <name evidence="4" type="ORF">MA16_Dca008348</name>
</gene>
<proteinExistence type="inferred from homology"/>
<evidence type="ECO:0000313" key="4">
    <source>
        <dbReference type="EMBL" id="PKU71819.1"/>
    </source>
</evidence>
<protein>
    <submittedName>
        <fullName evidence="4">Shikimate O-hydroxycinnamoyltransferase</fullName>
    </submittedName>
</protein>
<dbReference type="Gene3D" id="3.30.559.10">
    <property type="entry name" value="Chloramphenicol acetyltransferase-like domain"/>
    <property type="match status" value="2"/>
</dbReference>
<dbReference type="PANTHER" id="PTHR31642">
    <property type="entry name" value="TRICHOTHECENE 3-O-ACETYLTRANSFERASE"/>
    <property type="match status" value="1"/>
</dbReference>
<evidence type="ECO:0000256" key="2">
    <source>
        <dbReference type="ARBA" id="ARBA00022679"/>
    </source>
</evidence>
<keyword evidence="5" id="KW-1185">Reference proteome</keyword>
<reference evidence="4 5" key="2">
    <citation type="journal article" date="2017" name="Nature">
        <title>The Apostasia genome and the evolution of orchids.</title>
        <authorList>
            <person name="Zhang G.Q."/>
            <person name="Liu K.W."/>
            <person name="Li Z."/>
            <person name="Lohaus R."/>
            <person name="Hsiao Y.Y."/>
            <person name="Niu S.C."/>
            <person name="Wang J.Y."/>
            <person name="Lin Y.C."/>
            <person name="Xu Q."/>
            <person name="Chen L.J."/>
            <person name="Yoshida K."/>
            <person name="Fujiwara S."/>
            <person name="Wang Z.W."/>
            <person name="Zhang Y.Q."/>
            <person name="Mitsuda N."/>
            <person name="Wang M."/>
            <person name="Liu G.H."/>
            <person name="Pecoraro L."/>
            <person name="Huang H.X."/>
            <person name="Xiao X.J."/>
            <person name="Lin M."/>
            <person name="Wu X.Y."/>
            <person name="Wu W.L."/>
            <person name="Chen Y.Y."/>
            <person name="Chang S.B."/>
            <person name="Sakamoto S."/>
            <person name="Ohme-Takagi M."/>
            <person name="Yagi M."/>
            <person name="Zeng S.J."/>
            <person name="Shen C.Y."/>
            <person name="Yeh C.M."/>
            <person name="Luo Y.B."/>
            <person name="Tsai W.C."/>
            <person name="Van de Peer Y."/>
            <person name="Liu Z.J."/>
        </authorList>
    </citation>
    <scope>NUCLEOTIDE SEQUENCE [LARGE SCALE GENOMIC DNA]</scope>
    <source>
        <tissue evidence="4">The whole plant</tissue>
    </source>
</reference>
<dbReference type="STRING" id="906689.A0A2I0W829"/>
<dbReference type="EMBL" id="KZ502859">
    <property type="protein sequence ID" value="PKU71819.1"/>
    <property type="molecule type" value="Genomic_DNA"/>
</dbReference>
<dbReference type="InterPro" id="IPR050317">
    <property type="entry name" value="Plant_Fungal_Acyltransferase"/>
</dbReference>
<sequence length="445" mass="48917">MGAYPPIEIIEKGLVIPSVETPAEDIWLSNLDLLAVRSHTATVYFYRRPLNDAGFFSPETLKATLARTLVSFYPLAGRLVSGTDGRLCIRCTAEGALFVVARSESAVEDFGDFTPSDELRRLLVPFADGSDRADVPLVMFQLTFFRCGGVCLGTAIHHTAADGLASIHFINSWARITHTNTHILIPPSLHRTLLRARSPSSIASAHIEYSQIPFTPSSTLPSFPSAILKLSNHHLALLKTTHNSNNNQKTPISTFKAVVFHIWRSACKARELDPSSLTRLYIIVDARNRLRPPLPAGYLGNAVFRTSARAKAGEVSEIGVAKIEAALKVIDDEYIRSLVDYLEEKVDEIEAIRPRAVAWVLPETDLWVVSWMGMPIYDADFGWGKPFYMGAACLQVAGQAFIVPCSPEEEEDGGVSVVMAMEESYMGRFKEVFYEDIGGPGSALA</sequence>
<organism evidence="4 5">
    <name type="scientific">Dendrobium catenatum</name>
    <dbReference type="NCBI Taxonomy" id="906689"/>
    <lineage>
        <taxon>Eukaryota</taxon>
        <taxon>Viridiplantae</taxon>
        <taxon>Streptophyta</taxon>
        <taxon>Embryophyta</taxon>
        <taxon>Tracheophyta</taxon>
        <taxon>Spermatophyta</taxon>
        <taxon>Magnoliopsida</taxon>
        <taxon>Liliopsida</taxon>
        <taxon>Asparagales</taxon>
        <taxon>Orchidaceae</taxon>
        <taxon>Epidendroideae</taxon>
        <taxon>Malaxideae</taxon>
        <taxon>Dendrobiinae</taxon>
        <taxon>Dendrobium</taxon>
    </lineage>
</organism>
<evidence type="ECO:0000256" key="3">
    <source>
        <dbReference type="ARBA" id="ARBA00023315"/>
    </source>
</evidence>
<keyword evidence="2 4" id="KW-0808">Transferase</keyword>
<name>A0A2I0W829_9ASPA</name>
<dbReference type="Pfam" id="PF02458">
    <property type="entry name" value="Transferase"/>
    <property type="match status" value="1"/>
</dbReference>
<dbReference type="InterPro" id="IPR023213">
    <property type="entry name" value="CAT-like_dom_sf"/>
</dbReference>
<evidence type="ECO:0000256" key="1">
    <source>
        <dbReference type="ARBA" id="ARBA00009861"/>
    </source>
</evidence>
<dbReference type="PANTHER" id="PTHR31642:SF138">
    <property type="entry name" value="PUTRESCINE HYDROXYCINNAMOYLTRANSFERASE 1"/>
    <property type="match status" value="1"/>
</dbReference>
<comment type="similarity">
    <text evidence="1">Belongs to the plant acyltransferase family.</text>
</comment>
<keyword evidence="3" id="KW-0012">Acyltransferase</keyword>
<reference evidence="4 5" key="1">
    <citation type="journal article" date="2016" name="Sci. Rep.">
        <title>The Dendrobium catenatum Lindl. genome sequence provides insights into polysaccharide synthase, floral development and adaptive evolution.</title>
        <authorList>
            <person name="Zhang G.Q."/>
            <person name="Xu Q."/>
            <person name="Bian C."/>
            <person name="Tsai W.C."/>
            <person name="Yeh C.M."/>
            <person name="Liu K.W."/>
            <person name="Yoshida K."/>
            <person name="Zhang L.S."/>
            <person name="Chang S.B."/>
            <person name="Chen F."/>
            <person name="Shi Y."/>
            <person name="Su Y.Y."/>
            <person name="Zhang Y.Q."/>
            <person name="Chen L.J."/>
            <person name="Yin Y."/>
            <person name="Lin M."/>
            <person name="Huang H."/>
            <person name="Deng H."/>
            <person name="Wang Z.W."/>
            <person name="Zhu S.L."/>
            <person name="Zhao X."/>
            <person name="Deng C."/>
            <person name="Niu S.C."/>
            <person name="Huang J."/>
            <person name="Wang M."/>
            <person name="Liu G.H."/>
            <person name="Yang H.J."/>
            <person name="Xiao X.J."/>
            <person name="Hsiao Y.Y."/>
            <person name="Wu W.L."/>
            <person name="Chen Y.Y."/>
            <person name="Mitsuda N."/>
            <person name="Ohme-Takagi M."/>
            <person name="Luo Y.B."/>
            <person name="Van de Peer Y."/>
            <person name="Liu Z.J."/>
        </authorList>
    </citation>
    <scope>NUCLEOTIDE SEQUENCE [LARGE SCALE GENOMIC DNA]</scope>
    <source>
        <tissue evidence="4">The whole plant</tissue>
    </source>
</reference>
<dbReference type="Proteomes" id="UP000233837">
    <property type="component" value="Unassembled WGS sequence"/>
</dbReference>
<dbReference type="AlphaFoldDB" id="A0A2I0W829"/>
<dbReference type="GO" id="GO:0016747">
    <property type="term" value="F:acyltransferase activity, transferring groups other than amino-acyl groups"/>
    <property type="evidence" value="ECO:0007669"/>
    <property type="project" value="TreeGrafter"/>
</dbReference>
<dbReference type="OrthoDB" id="1862401at2759"/>
<evidence type="ECO:0000313" key="5">
    <source>
        <dbReference type="Proteomes" id="UP000233837"/>
    </source>
</evidence>